<comment type="caution">
    <text evidence="3">The sequence shown here is derived from an EMBL/GenBank/DDBJ whole genome shotgun (WGS) entry which is preliminary data.</text>
</comment>
<dbReference type="EMBL" id="QGKW02000717">
    <property type="protein sequence ID" value="KAF2600204.1"/>
    <property type="molecule type" value="Genomic_DNA"/>
</dbReference>
<evidence type="ECO:0000313" key="4">
    <source>
        <dbReference type="Proteomes" id="UP000712600"/>
    </source>
</evidence>
<evidence type="ECO:0000256" key="1">
    <source>
        <dbReference type="SAM" id="MobiDB-lite"/>
    </source>
</evidence>
<accession>A0A8S9QGZ8</accession>
<dbReference type="Proteomes" id="UP000712600">
    <property type="component" value="Unassembled WGS sequence"/>
</dbReference>
<reference evidence="2" key="1">
    <citation type="submission" date="2019-12" db="EMBL/GenBank/DDBJ databases">
        <title>Genome sequencing and annotation of Brassica cretica.</title>
        <authorList>
            <person name="Studholme D.J."/>
            <person name="Sarris P.F."/>
        </authorList>
    </citation>
    <scope>NUCLEOTIDE SEQUENCE</scope>
    <source>
        <strain evidence="2">PFS-001/15</strain>
        <tissue evidence="2">Leaf</tissue>
    </source>
</reference>
<dbReference type="AlphaFoldDB" id="A0A8S9QGZ8"/>
<evidence type="ECO:0000313" key="3">
    <source>
        <dbReference type="EMBL" id="KAF3541919.1"/>
    </source>
</evidence>
<dbReference type="Proteomes" id="UP000712281">
    <property type="component" value="Unassembled WGS sequence"/>
</dbReference>
<feature type="region of interest" description="Disordered" evidence="1">
    <location>
        <begin position="63"/>
        <end position="108"/>
    </location>
</feature>
<protein>
    <submittedName>
        <fullName evidence="3">Uncharacterized protein</fullName>
    </submittedName>
</protein>
<reference evidence="3" key="2">
    <citation type="submission" date="2019-12" db="EMBL/GenBank/DDBJ databases">
        <title>Genome sequencing and annotation of Brassica cretica.</title>
        <authorList>
            <person name="Studholme D.J."/>
            <person name="Sarris P."/>
        </authorList>
    </citation>
    <scope>NUCLEOTIDE SEQUENCE</scope>
    <source>
        <strain evidence="3">PFS-109/04</strain>
        <tissue evidence="3">Leaf</tissue>
    </source>
</reference>
<evidence type="ECO:0000313" key="2">
    <source>
        <dbReference type="EMBL" id="KAF2600204.1"/>
    </source>
</evidence>
<proteinExistence type="predicted"/>
<dbReference type="EMBL" id="QGKX02001290">
    <property type="protein sequence ID" value="KAF3541919.1"/>
    <property type="molecule type" value="Genomic_DNA"/>
</dbReference>
<name>A0A8S9QGZ8_BRACR</name>
<feature type="region of interest" description="Disordered" evidence="1">
    <location>
        <begin position="13"/>
        <end position="35"/>
    </location>
</feature>
<sequence>MIFRPALELMSERDLQDKPSRKVARGPGQRNTNVQPTKLEDWIEQAVQLTHLASWVSPTRQIGELDRASRPTRQMGELDRPKPWRVGSSKPSNLLNGRVGPNMLPSSHSRSSLFCGRIEWTLVSSRSESSSELYNLETAKNSLSRRRFGFLV</sequence>
<organism evidence="3 4">
    <name type="scientific">Brassica cretica</name>
    <name type="common">Mustard</name>
    <dbReference type="NCBI Taxonomy" id="69181"/>
    <lineage>
        <taxon>Eukaryota</taxon>
        <taxon>Viridiplantae</taxon>
        <taxon>Streptophyta</taxon>
        <taxon>Embryophyta</taxon>
        <taxon>Tracheophyta</taxon>
        <taxon>Spermatophyta</taxon>
        <taxon>Magnoliopsida</taxon>
        <taxon>eudicotyledons</taxon>
        <taxon>Gunneridae</taxon>
        <taxon>Pentapetalae</taxon>
        <taxon>rosids</taxon>
        <taxon>malvids</taxon>
        <taxon>Brassicales</taxon>
        <taxon>Brassicaceae</taxon>
        <taxon>Brassiceae</taxon>
        <taxon>Brassica</taxon>
    </lineage>
</organism>
<gene>
    <name evidence="2" type="ORF">F2Q68_00011589</name>
    <name evidence="3" type="ORF">F2Q69_00024486</name>
</gene>